<dbReference type="RefSeq" id="WP_354366530.1">
    <property type="nucleotide sequence ID" value="NZ_JBEPMA010000001.1"/>
</dbReference>
<dbReference type="Pfam" id="PF01368">
    <property type="entry name" value="DHH"/>
    <property type="match status" value="1"/>
</dbReference>
<dbReference type="PANTHER" id="PTHR47618:SF1">
    <property type="entry name" value="BIFUNCTIONAL OLIGORIBONUCLEASE AND PAP PHOSPHATASE NRNA"/>
    <property type="match status" value="1"/>
</dbReference>
<dbReference type="Gene3D" id="3.10.310.30">
    <property type="match status" value="1"/>
</dbReference>
<dbReference type="InterPro" id="IPR038763">
    <property type="entry name" value="DHH_sf"/>
</dbReference>
<dbReference type="EC" id="3.1.13.3" evidence="3"/>
<proteinExistence type="predicted"/>
<name>A0ABV2J6X8_9FIRM</name>
<dbReference type="InterPro" id="IPR001667">
    <property type="entry name" value="DDH_dom"/>
</dbReference>
<dbReference type="PANTHER" id="PTHR47618">
    <property type="entry name" value="BIFUNCTIONAL OLIGORIBONUCLEASE AND PAP PHOSPHATASE NRNA"/>
    <property type="match status" value="1"/>
</dbReference>
<keyword evidence="3" id="KW-0378">Hydrolase</keyword>
<dbReference type="GO" id="GO:0008441">
    <property type="term" value="F:3'(2'),5'-bisphosphate nucleotidase activity"/>
    <property type="evidence" value="ECO:0007669"/>
    <property type="project" value="UniProtKB-EC"/>
</dbReference>
<evidence type="ECO:0000313" key="4">
    <source>
        <dbReference type="Proteomes" id="UP001549162"/>
    </source>
</evidence>
<accession>A0ABV2J6X8</accession>
<organism evidence="3 4">
    <name type="scientific">Peptoniphilus olsenii</name>
    <dbReference type="NCBI Taxonomy" id="411570"/>
    <lineage>
        <taxon>Bacteria</taxon>
        <taxon>Bacillati</taxon>
        <taxon>Bacillota</taxon>
        <taxon>Tissierellia</taxon>
        <taxon>Tissierellales</taxon>
        <taxon>Peptoniphilaceae</taxon>
        <taxon>Peptoniphilus</taxon>
    </lineage>
</organism>
<dbReference type="SUPFAM" id="SSF64182">
    <property type="entry name" value="DHH phosphoesterases"/>
    <property type="match status" value="1"/>
</dbReference>
<evidence type="ECO:0000313" key="3">
    <source>
        <dbReference type="EMBL" id="MET3616522.1"/>
    </source>
</evidence>
<dbReference type="Pfam" id="PF02272">
    <property type="entry name" value="DHHA1"/>
    <property type="match status" value="1"/>
</dbReference>
<comment type="caution">
    <text evidence="3">The sequence shown here is derived from an EMBL/GenBank/DDBJ whole genome shotgun (WGS) entry which is preliminary data.</text>
</comment>
<feature type="domain" description="DDH" evidence="1">
    <location>
        <begin position="23"/>
        <end position="165"/>
    </location>
</feature>
<dbReference type="Gene3D" id="3.90.1640.10">
    <property type="entry name" value="inorganic pyrophosphatase (n-terminal core)"/>
    <property type="match status" value="1"/>
</dbReference>
<dbReference type="InterPro" id="IPR051319">
    <property type="entry name" value="Oligoribo/pAp-PDE_c-di-AMP_PDE"/>
</dbReference>
<dbReference type="EC" id="3.1.3.7" evidence="3"/>
<evidence type="ECO:0000259" key="1">
    <source>
        <dbReference type="Pfam" id="PF01368"/>
    </source>
</evidence>
<sequence length="329" mass="36954">MIISNIKEEINKFKIAIDESNSIAIASHLSPDGDNLGSITATYGMLKNLGKNPVFILDDEIPKSESFLPYINSFVNPKDIKNKEFDLFISLDCADLQRMGSNIKPFFIDSKKTVNIDHHSTNDFFSEINIVNVNATATCEVLYDIFTSLKYPIDKNIATSLYTGISSDTGSFKYDSVKSKTFKIAADLLMYNINFNEINVSLYQSRSKEKTDLLIRALNSIEYYHNNQIAIVSTTIEDFNKTNASKLDSEGIVEFVRDIEGVEVAILLKEKRDSIRLSLRSKSFVNCAKVASQFNGGGHIRAAGGTFFELSMKQAKEYIIETVLEEFDK</sequence>
<reference evidence="3 4" key="1">
    <citation type="submission" date="2024-06" db="EMBL/GenBank/DDBJ databases">
        <title>Genomic Encyclopedia of Type Strains, Phase IV (KMG-IV): sequencing the most valuable type-strain genomes for metagenomic binning, comparative biology and taxonomic classification.</title>
        <authorList>
            <person name="Goeker M."/>
        </authorList>
    </citation>
    <scope>NUCLEOTIDE SEQUENCE [LARGE SCALE GENOMIC DNA]</scope>
    <source>
        <strain evidence="3 4">DSM 21460</strain>
    </source>
</reference>
<gene>
    <name evidence="3" type="ORF">ABID14_000142</name>
</gene>
<evidence type="ECO:0000259" key="2">
    <source>
        <dbReference type="Pfam" id="PF02272"/>
    </source>
</evidence>
<keyword evidence="4" id="KW-1185">Reference proteome</keyword>
<dbReference type="InterPro" id="IPR003156">
    <property type="entry name" value="DHHA1_dom"/>
</dbReference>
<protein>
    <submittedName>
        <fullName evidence="3">Phosphoesterase RecJ-like protein</fullName>
        <ecNumber evidence="3">3.1.13.3</ecNumber>
        <ecNumber evidence="3">3.1.3.7</ecNumber>
    </submittedName>
</protein>
<dbReference type="EMBL" id="JBEPMA010000001">
    <property type="protein sequence ID" value="MET3616522.1"/>
    <property type="molecule type" value="Genomic_DNA"/>
</dbReference>
<dbReference type="Proteomes" id="UP001549162">
    <property type="component" value="Unassembled WGS sequence"/>
</dbReference>
<feature type="domain" description="DHHA1" evidence="2">
    <location>
        <begin position="236"/>
        <end position="321"/>
    </location>
</feature>